<evidence type="ECO:0000313" key="4">
    <source>
        <dbReference type="Proteomes" id="UP001271007"/>
    </source>
</evidence>
<feature type="compositionally biased region" description="Acidic residues" evidence="1">
    <location>
        <begin position="190"/>
        <end position="206"/>
    </location>
</feature>
<gene>
    <name evidence="3" type="ORF">LTR09_004868</name>
</gene>
<feature type="compositionally biased region" description="Low complexity" evidence="1">
    <location>
        <begin position="33"/>
        <end position="58"/>
    </location>
</feature>
<dbReference type="InterPro" id="IPR006016">
    <property type="entry name" value="UspA"/>
</dbReference>
<reference evidence="3" key="1">
    <citation type="submission" date="2023-04" db="EMBL/GenBank/DDBJ databases">
        <title>Black Yeasts Isolated from many extreme environments.</title>
        <authorList>
            <person name="Coleine C."/>
            <person name="Stajich J.E."/>
            <person name="Selbmann L."/>
        </authorList>
    </citation>
    <scope>NUCLEOTIDE SEQUENCE</scope>
    <source>
        <strain evidence="3">CCFEE 5312</strain>
    </source>
</reference>
<feature type="compositionally biased region" description="Basic and acidic residues" evidence="1">
    <location>
        <begin position="207"/>
        <end position="220"/>
    </location>
</feature>
<feature type="compositionally biased region" description="Basic and acidic residues" evidence="1">
    <location>
        <begin position="168"/>
        <end position="179"/>
    </location>
</feature>
<dbReference type="Gene3D" id="3.40.50.620">
    <property type="entry name" value="HUPs"/>
    <property type="match status" value="1"/>
</dbReference>
<evidence type="ECO:0000256" key="1">
    <source>
        <dbReference type="SAM" id="MobiDB-lite"/>
    </source>
</evidence>
<dbReference type="PANTHER" id="PTHR46100">
    <property type="entry name" value="IMP2'P"/>
    <property type="match status" value="1"/>
</dbReference>
<dbReference type="InterPro" id="IPR006015">
    <property type="entry name" value="Universal_stress_UspA"/>
</dbReference>
<feature type="region of interest" description="Disordered" evidence="1">
    <location>
        <begin position="549"/>
        <end position="578"/>
    </location>
</feature>
<dbReference type="PANTHER" id="PTHR46100:SF4">
    <property type="entry name" value="USPA DOMAIN-CONTAINING PROTEIN"/>
    <property type="match status" value="1"/>
</dbReference>
<protein>
    <recommendedName>
        <fullName evidence="2">UspA domain-containing protein</fullName>
    </recommendedName>
</protein>
<dbReference type="AlphaFoldDB" id="A0AAJ0DPF3"/>
<dbReference type="Proteomes" id="UP001271007">
    <property type="component" value="Unassembled WGS sequence"/>
</dbReference>
<feature type="domain" description="UspA" evidence="2">
    <location>
        <begin position="354"/>
        <end position="547"/>
    </location>
</feature>
<dbReference type="PRINTS" id="PR01438">
    <property type="entry name" value="UNVRSLSTRESS"/>
</dbReference>
<keyword evidence="4" id="KW-1185">Reference proteome</keyword>
<proteinExistence type="predicted"/>
<accession>A0AAJ0DPF3</accession>
<comment type="caution">
    <text evidence="3">The sequence shown here is derived from an EMBL/GenBank/DDBJ whole genome shotgun (WGS) entry which is preliminary data.</text>
</comment>
<organism evidence="3 4">
    <name type="scientific">Extremus antarcticus</name>
    <dbReference type="NCBI Taxonomy" id="702011"/>
    <lineage>
        <taxon>Eukaryota</taxon>
        <taxon>Fungi</taxon>
        <taxon>Dikarya</taxon>
        <taxon>Ascomycota</taxon>
        <taxon>Pezizomycotina</taxon>
        <taxon>Dothideomycetes</taxon>
        <taxon>Dothideomycetidae</taxon>
        <taxon>Mycosphaerellales</taxon>
        <taxon>Extremaceae</taxon>
        <taxon>Extremus</taxon>
    </lineage>
</organism>
<feature type="region of interest" description="Disordered" evidence="1">
    <location>
        <begin position="1"/>
        <end position="300"/>
    </location>
</feature>
<evidence type="ECO:0000259" key="2">
    <source>
        <dbReference type="Pfam" id="PF00582"/>
    </source>
</evidence>
<dbReference type="Pfam" id="PF00582">
    <property type="entry name" value="Usp"/>
    <property type="match status" value="1"/>
</dbReference>
<name>A0AAJ0DPF3_9PEZI</name>
<dbReference type="SUPFAM" id="SSF52402">
    <property type="entry name" value="Adenine nucleotide alpha hydrolases-like"/>
    <property type="match status" value="1"/>
</dbReference>
<dbReference type="EMBL" id="JAWDJX010000013">
    <property type="protein sequence ID" value="KAK3054090.1"/>
    <property type="molecule type" value="Genomic_DNA"/>
</dbReference>
<dbReference type="CDD" id="cd23659">
    <property type="entry name" value="USP_At3g01520-like"/>
    <property type="match status" value="1"/>
</dbReference>
<dbReference type="InterPro" id="IPR014729">
    <property type="entry name" value="Rossmann-like_a/b/a_fold"/>
</dbReference>
<feature type="compositionally biased region" description="Basic and acidic residues" evidence="1">
    <location>
        <begin position="251"/>
        <end position="261"/>
    </location>
</feature>
<evidence type="ECO:0000313" key="3">
    <source>
        <dbReference type="EMBL" id="KAK3054090.1"/>
    </source>
</evidence>
<feature type="compositionally biased region" description="Pro residues" evidence="1">
    <location>
        <begin position="59"/>
        <end position="69"/>
    </location>
</feature>
<sequence>MDEQARETPPPVRVLVDEKDAATDSAVSSGIDAPSNSAAINSTSIPATSTTTSSNLSPPASPPVSPPPAESRRSPGAEDYYSSRPRHDRLGNPIPQRRQGAMSSVFGDSSVRLPGDLGAKDPRRPKSPKPTALPGDLGPNDPRKSRSTNSSPAPGHVRHESGGSPAPREGERILKDPKRPSTPLQQDDHQDSDDDADADNDNDTDGEDSKRGRGRIRPEPGRTTSGKSVNVRDESEDSERESKWPGGVKPDPTKGESKLSFKGESNSKVTGSGEKKRVHPMSAFDAAPSGRATPATTDDESHHELRAAQKLALTMSEVYSTPSAHRVIRQIVRGDYGHFQREAEEGRRRQRMYLVATDISPEAEHALEWTIGTVLRDGDTLFAVYAGDEEAAGGAGEGGVEIGRGADMVRDTAAIVQNLPSTNVQADLPRPSPLGRAENLAAGSSTDIRSRSRNVYSAAEAERRRVLEDVTARCIRMLRKTRLQCRVVVEVFHCKSPRHMITEVIDFLSPTLVIIGSRGQSAVKGVLLGSFSNYLVTKSSVPVMVARKKLRKHSKSQRNKDGTIIPHSGSGRPSRFSNMIEVPKGKGLRVKGWEQVGID</sequence>